<evidence type="ECO:0000313" key="2">
    <source>
        <dbReference type="Proteomes" id="UP000650533"/>
    </source>
</evidence>
<accession>A0A8H8P2K3</accession>
<dbReference type="KEGG" id="rsx:RhiXN_10379"/>
<reference evidence="1" key="1">
    <citation type="submission" date="2020-05" db="EMBL/GenBank/DDBJ databases">
        <title>Evolutionary and genomic comparisons of hybrid uninucleate and nonhybrid Rhizoctonia fungi.</title>
        <authorList>
            <person name="Li C."/>
            <person name="Chen X."/>
        </authorList>
    </citation>
    <scope>NUCLEOTIDE SEQUENCE</scope>
    <source>
        <strain evidence="1">AG-1 IA</strain>
    </source>
</reference>
<name>A0A8H8P2K3_9AGAM</name>
<dbReference type="RefSeq" id="XP_043184292.1">
    <property type="nucleotide sequence ID" value="XM_043330195.1"/>
</dbReference>
<proteinExistence type="predicted"/>
<dbReference type="Proteomes" id="UP000650533">
    <property type="component" value="Chromosome 11"/>
</dbReference>
<sequence length="185" mass="20491">MEAMPQKEINQAIIPGHTRREEIWHVLYSIPPFSHLGRQWSIDYQDPEGQESQEIQVQEIAALHGAVIKSDDPSDAESGPDVIQAMPGSDGRGYLAEVQFFAEGKGKGTVGNREEQLSNGLLQAACYARATLIHQIERLHAFSVVAYGTEAIFIRLGRTGILHSLPFNLEGNFPALKVRFLNGIR</sequence>
<dbReference type="AlphaFoldDB" id="A0A8H8P2K3"/>
<evidence type="ECO:0000313" key="1">
    <source>
        <dbReference type="EMBL" id="QRW24055.1"/>
    </source>
</evidence>
<protein>
    <submittedName>
        <fullName evidence="1">Uncharacterized protein</fullName>
    </submittedName>
</protein>
<gene>
    <name evidence="1" type="ORF">RhiXN_10379</name>
</gene>
<dbReference type="EMBL" id="CP059668">
    <property type="protein sequence ID" value="QRW24055.1"/>
    <property type="molecule type" value="Genomic_DNA"/>
</dbReference>
<organism evidence="1 2">
    <name type="scientific">Rhizoctonia solani</name>
    <dbReference type="NCBI Taxonomy" id="456999"/>
    <lineage>
        <taxon>Eukaryota</taxon>
        <taxon>Fungi</taxon>
        <taxon>Dikarya</taxon>
        <taxon>Basidiomycota</taxon>
        <taxon>Agaricomycotina</taxon>
        <taxon>Agaricomycetes</taxon>
        <taxon>Cantharellales</taxon>
        <taxon>Ceratobasidiaceae</taxon>
        <taxon>Rhizoctonia</taxon>
    </lineage>
</organism>
<dbReference type="GeneID" id="67032658"/>